<dbReference type="InterPro" id="IPR058495">
    <property type="entry name" value="DUF8182"/>
</dbReference>
<feature type="domain" description="DUF8182" evidence="2">
    <location>
        <begin position="92"/>
        <end position="174"/>
    </location>
</feature>
<reference evidence="3" key="1">
    <citation type="journal article" date="2015" name="Proc. Natl. Acad. Sci. U.S.A.">
        <title>Networks of energetic and metabolic interactions define dynamics in microbial communities.</title>
        <authorList>
            <person name="Embree M."/>
            <person name="Liu J.K."/>
            <person name="Al-Bassam M.M."/>
            <person name="Zengler K."/>
        </authorList>
    </citation>
    <scope>NUCLEOTIDE SEQUENCE</scope>
</reference>
<dbReference type="Pfam" id="PF11823">
    <property type="entry name" value="Se_S_carrier"/>
    <property type="match status" value="1"/>
</dbReference>
<accession>A0A0W8FS46</accession>
<proteinExistence type="predicted"/>
<protein>
    <submittedName>
        <fullName evidence="3">Uncharacterized protein</fullName>
    </submittedName>
</protein>
<name>A0A0W8FS46_9ZZZZ</name>
<evidence type="ECO:0000259" key="2">
    <source>
        <dbReference type="Pfam" id="PF26554"/>
    </source>
</evidence>
<gene>
    <name evidence="3" type="ORF">ASZ90_006530</name>
</gene>
<organism evidence="3">
    <name type="scientific">hydrocarbon metagenome</name>
    <dbReference type="NCBI Taxonomy" id="938273"/>
    <lineage>
        <taxon>unclassified sequences</taxon>
        <taxon>metagenomes</taxon>
        <taxon>ecological metagenomes</taxon>
    </lineage>
</organism>
<comment type="caution">
    <text evidence="3">The sequence shown here is derived from an EMBL/GenBank/DDBJ whole genome shotgun (WGS) entry which is preliminary data.</text>
</comment>
<dbReference type="EMBL" id="LNQE01000890">
    <property type="protein sequence ID" value="KUG23723.1"/>
    <property type="molecule type" value="Genomic_DNA"/>
</dbReference>
<evidence type="ECO:0000259" key="1">
    <source>
        <dbReference type="Pfam" id="PF11823"/>
    </source>
</evidence>
<sequence>MFFNKKNKNVFEGGGLVLFQAVDEAILAEKILKAENYEVKLVAPPPQLRKGCDLAVEINITEKPGIERLLQSKDAHFVEILPLKGAGELLDVVKTKDFGDALMVKAGNMKLTFDKKTGVILNISGGGCPDIPFLHISLVDKKLTEVSRPKEMGYTLCALMLDRAFSEALELWNRGEN</sequence>
<dbReference type="AlphaFoldDB" id="A0A0W8FS46"/>
<dbReference type="InterPro" id="IPR021778">
    <property type="entry name" value="Se/S_carrier-like"/>
</dbReference>
<feature type="domain" description="Putative Se/S carrier protein-like" evidence="1">
    <location>
        <begin position="16"/>
        <end position="80"/>
    </location>
</feature>
<evidence type="ECO:0000313" key="3">
    <source>
        <dbReference type="EMBL" id="KUG23723.1"/>
    </source>
</evidence>
<dbReference type="Pfam" id="PF26554">
    <property type="entry name" value="DUF8182"/>
    <property type="match status" value="1"/>
</dbReference>